<protein>
    <recommendedName>
        <fullName evidence="4">DUF481 domain-containing protein</fullName>
    </recommendedName>
</protein>
<dbReference type="RefSeq" id="WP_264725684.1">
    <property type="nucleotide sequence ID" value="NZ_JAPDMX010000012.1"/>
</dbReference>
<sequence>MKLMMSVLSSLILANISISVMAEEKASPLAASLIVGLESYPDSEYSSMSRGAGVSIIWDDRRYNNGLKLDENYIRARATYYFEKDSEKYDNDRYRDSMDAKFHFYRPFTSFGDQQQYIVSAHTRVEGHYNSQQLEEFEILAIAGLGLNRRFTDVNHYDLGFVLGAGYSKEEKDDDWPRNELGHGVDVLGRSGLGYFFEWNNAYTFTNTGVQITASYSHFSGEWAYDNNQFYKVDHLKFGVVVPLGNQNNLLHFATEYVSRDYELDLIGFDDVLYRVGAEYIHYF</sequence>
<evidence type="ECO:0000256" key="1">
    <source>
        <dbReference type="SAM" id="SignalP"/>
    </source>
</evidence>
<keyword evidence="3" id="KW-1185">Reference proteome</keyword>
<feature type="chain" id="PRO_5046547126" description="DUF481 domain-containing protein" evidence="1">
    <location>
        <begin position="23"/>
        <end position="284"/>
    </location>
</feature>
<evidence type="ECO:0000313" key="2">
    <source>
        <dbReference type="EMBL" id="MCW3172126.1"/>
    </source>
</evidence>
<keyword evidence="1" id="KW-0732">Signal</keyword>
<evidence type="ECO:0008006" key="4">
    <source>
        <dbReference type="Google" id="ProtNLM"/>
    </source>
</evidence>
<name>A0ABT3I7T7_9GAMM</name>
<feature type="signal peptide" evidence="1">
    <location>
        <begin position="1"/>
        <end position="22"/>
    </location>
</feature>
<proteinExistence type="predicted"/>
<dbReference type="EMBL" id="JAPDMX010000012">
    <property type="protein sequence ID" value="MCW3172126.1"/>
    <property type="molecule type" value="Genomic_DNA"/>
</dbReference>
<evidence type="ECO:0000313" key="3">
    <source>
        <dbReference type="Proteomes" id="UP001163714"/>
    </source>
</evidence>
<gene>
    <name evidence="2" type="ORF">OHT75_06520</name>
</gene>
<accession>A0ABT3I7T7</accession>
<organism evidence="2 3">
    <name type="scientific">Shewanella subflava</name>
    <dbReference type="NCBI Taxonomy" id="2986476"/>
    <lineage>
        <taxon>Bacteria</taxon>
        <taxon>Pseudomonadati</taxon>
        <taxon>Pseudomonadota</taxon>
        <taxon>Gammaproteobacteria</taxon>
        <taxon>Alteromonadales</taxon>
        <taxon>Shewanellaceae</taxon>
        <taxon>Shewanella</taxon>
    </lineage>
</organism>
<comment type="caution">
    <text evidence="2">The sequence shown here is derived from an EMBL/GenBank/DDBJ whole genome shotgun (WGS) entry which is preliminary data.</text>
</comment>
<reference evidence="2" key="1">
    <citation type="submission" date="2022-10" db="EMBL/GenBank/DDBJ databases">
        <title>Shewanella flava sp. nov, isolated from the estuary of the Fenhe River into the Yellow River.</title>
        <authorList>
            <person name="Li Y."/>
        </authorList>
    </citation>
    <scope>NUCLEOTIDE SEQUENCE</scope>
    <source>
        <strain evidence="2">FYR11-62</strain>
    </source>
</reference>
<dbReference type="Proteomes" id="UP001163714">
    <property type="component" value="Unassembled WGS sequence"/>
</dbReference>